<evidence type="ECO:0000256" key="3">
    <source>
        <dbReference type="ARBA" id="ARBA00022448"/>
    </source>
</evidence>
<accession>A0A8J1TCG4</accession>
<sequence length="2027" mass="227764">MAVNSAARMWSRYKELYNTVDAAIFRKLPDAVQDLDVALRKHKPDFISLLRNPAKNNAHRETVKKADREGITIEGDQAPHTLTQEFIQEALIISDIFDLNEFAAVELLLAGENQQPNFPGLTRGLVAVLLYYDGRRSLVNSLRTLIQSREGNTWTLGLNEELVDMTTRFTKQLMDEGLISKTLERIKGLDFAREYSNLQTERALGNARHRKRVTDLYNESRLSLAECIFCWAAQTPLDKNNTLQLIAYLRNDDTTNPDGTLDSVTIALMMALLFCLDAQIVDQEDTEEILKRLPALSDPSYIPAIHKELTSNQAWANPGLKAIAQFAWGLSLRVLSQHSTAPDLNEYCEEDEMIVGLAVQENVFTFLKNSVLNSTVFHQEEYYMRKMHNLITEFIVHMPLKIKEMRNHGDETARIIMAHLQEGLEPPGNLRRDFENFMSLIGEFYRNDPLNLELGLEFWCPPDPSVGGGPGAFQTMHHLRPPQRQISLFKFVRLAGDLLPPSLYIPYIEMLTGLANGPQCAHHCFNLLKTSGMNAGGQLSTVSWDHFFMSMNQYYTTLRQEAPSQSDMSHVYHHHMRGITPQELEGLVKVLGLTRMIAKHDENARIALCENQQWLPHVLMLGLVGCSVPPKLKAELLTTLAAFAKTPEIAASLWQSLEVSQLLPTIYSTSVHQAGGIQVELDEVEARNEEFPMTIAFLELLDALTEIPVPAGLGAGYRPPGLDPYLVFIRDNVFLKFNTRAYKHPGEKWQVASCVLKILFKLLNEYEPMLEHFMEQPVELQGGGTVTASKPAGYSLMVHMLNDGGMLKMVLYILDEAAKLLDSYTDFSGKNFLEETSLLCLKLVEVTLEKQEQFFDILRESGSSLIISPLDKLLLGINPRSGKADHLVNVAKYVMHNNNLAEHALQAVKALCWVCQSSLVQPELVGLFTADEEVGANLLHGFVECIEAEDIEDPPIEGTEDSELSLGQIRNATRQNIMRLILYTIDQPAPTLAHFLMGYELRRPLVNTVLQDPGISGTPKTCLHAILDLLGQGLDNKTGPTCLIDTPKLAELAYHTVYELCANRDVSSATLRYLRTTHDFLYKQLLHMPFSTHTEKTSSINQQSWLLKTVAIELRVTSMNRQRSHTQRLLNLLLDDSPALASQTGLRGDGQDTDFSQTDADRSIFGLNDTRGGVPGQTRRKILRLLDMLSFTQEYPQPLNLEFFEPSVIEQVIASRESKNDESVIYCNVKSLHKILMNELNNLQGSTAAGQRLKVLEEIQNILANVVQKNSVRESIHAKRQAFNALRQVIEIILNACPMDLISGEKRQLALFEITQDLLVKVSDEDALPDLMAPVAGLILTLISNLRQCFISDQSDASIPQTSHYISLLDNPAALTANQTASFGQNSGSKTMFASSLQVVLRGIIDFIMRTSGGQQRVRANLYGALLFYLQIAKKPQDPPLLEHGAPERGVGAALATKVSEYEQLTSENVATISSYGPNFIEIICKDACDGHDVGRMLALAALDAIVDTDRHHQWLQFMTSKGYLQHLIDSLLQDNEQLQAMLNPSPEPLKALYIYESKMSLLTRLAESASGAQTLLQLGVMARLVECTVLDMRPETDRQPQGDVTFEGFVPSVMSRFRQLLFPALKLCIGVLTSLGVENREAAYQILQFIVAHGEVFTTILRNQPHVLQLDSLKEVALVTAVLSRAAIESEDNVETTIGDTSDIEFKGHLSRIQRQMIALLPKYVMTQNLQRQLRDIEGSTGDEGGDVRMEMEITIQEIASNVVAYCRAIISKSGPNAAFTRVLFNPNLQEATARNVQEFEDLQSTMASYSRPPNLGLIVYQLRQCTNSFMTVFDSHSQFARKLKTLADLGAEELKELCGRSAGEKLSTQQRQAIARKRLLQILGYKVQELQLYSYIIENCLFILWRHLEYFLQHCEPLQTGSSLLSMHSKKQESIRRLQEMPTTSTPYRKQYGHDASLDTTVQSGVGREDLEKLKMDALSCINESLFKKLQDIEQCYIRHRTRYCFMEAVVRRLKRLLTLHTRTS</sequence>
<organism evidence="5 6">
    <name type="scientific">Owenia fusiformis</name>
    <name type="common">Polychaete worm</name>
    <dbReference type="NCBI Taxonomy" id="6347"/>
    <lineage>
        <taxon>Eukaryota</taxon>
        <taxon>Metazoa</taxon>
        <taxon>Spiralia</taxon>
        <taxon>Lophotrochozoa</taxon>
        <taxon>Annelida</taxon>
        <taxon>Polychaeta</taxon>
        <taxon>Sedentaria</taxon>
        <taxon>Canalipalpata</taxon>
        <taxon>Sabellida</taxon>
        <taxon>Oweniida</taxon>
        <taxon>Oweniidae</taxon>
        <taxon>Owenia</taxon>
    </lineage>
</organism>
<evidence type="ECO:0000256" key="1">
    <source>
        <dbReference type="ARBA" id="ARBA00004123"/>
    </source>
</evidence>
<protein>
    <submittedName>
        <fullName evidence="5">Uncharacterized protein</fullName>
    </submittedName>
</protein>
<dbReference type="GO" id="GO:0017056">
    <property type="term" value="F:structural constituent of nuclear pore"/>
    <property type="evidence" value="ECO:0007669"/>
    <property type="project" value="TreeGrafter"/>
</dbReference>
<dbReference type="PANTHER" id="PTHR31344">
    <property type="entry name" value="NUCLEAR PORE COMPLEX PROTEIN NUP205"/>
    <property type="match status" value="1"/>
</dbReference>
<dbReference type="EMBL" id="CAIIXF020000011">
    <property type="protein sequence ID" value="CAH1799487.1"/>
    <property type="molecule type" value="Genomic_DNA"/>
</dbReference>
<dbReference type="InterPro" id="IPR016024">
    <property type="entry name" value="ARM-type_fold"/>
</dbReference>
<proteinExistence type="inferred from homology"/>
<dbReference type="SUPFAM" id="SSF48371">
    <property type="entry name" value="ARM repeat"/>
    <property type="match status" value="1"/>
</dbReference>
<keyword evidence="3" id="KW-0813">Transport</keyword>
<evidence type="ECO:0000313" key="5">
    <source>
        <dbReference type="EMBL" id="CAH1799487.1"/>
    </source>
</evidence>
<dbReference type="GO" id="GO:0006999">
    <property type="term" value="P:nuclear pore organization"/>
    <property type="evidence" value="ECO:0007669"/>
    <property type="project" value="TreeGrafter"/>
</dbReference>
<comment type="caution">
    <text evidence="5">The sequence shown here is derived from an EMBL/GenBank/DDBJ whole genome shotgun (WGS) entry which is preliminary data.</text>
</comment>
<name>A0A8J1TCG4_OWEFU</name>
<dbReference type="OrthoDB" id="2019644at2759"/>
<keyword evidence="6" id="KW-1185">Reference proteome</keyword>
<comment type="similarity">
    <text evidence="2">Belongs to the NUP186/NUP192/NUP205 family.</text>
</comment>
<evidence type="ECO:0000313" key="6">
    <source>
        <dbReference type="Proteomes" id="UP000749559"/>
    </source>
</evidence>
<keyword evidence="4" id="KW-0539">Nucleus</keyword>
<dbReference type="GO" id="GO:0044611">
    <property type="term" value="C:nuclear pore inner ring"/>
    <property type="evidence" value="ECO:0007669"/>
    <property type="project" value="TreeGrafter"/>
</dbReference>
<dbReference type="Pfam" id="PF11894">
    <property type="entry name" value="Nup192"/>
    <property type="match status" value="1"/>
</dbReference>
<comment type="subcellular location">
    <subcellularLocation>
        <location evidence="1">Nucleus</location>
    </subcellularLocation>
</comment>
<dbReference type="InterPro" id="IPR021827">
    <property type="entry name" value="Nup186/Nup192/Nup205"/>
</dbReference>
<reference evidence="5" key="1">
    <citation type="submission" date="2022-03" db="EMBL/GenBank/DDBJ databases">
        <authorList>
            <person name="Martin C."/>
        </authorList>
    </citation>
    <scope>NUCLEOTIDE SEQUENCE</scope>
</reference>
<evidence type="ECO:0000256" key="2">
    <source>
        <dbReference type="ARBA" id="ARBA00005892"/>
    </source>
</evidence>
<dbReference type="Proteomes" id="UP000749559">
    <property type="component" value="Unassembled WGS sequence"/>
</dbReference>
<gene>
    <name evidence="5" type="ORF">OFUS_LOCUS23495</name>
</gene>
<dbReference type="PANTHER" id="PTHR31344:SF0">
    <property type="entry name" value="NUCLEAR PORE COMPLEX PROTEIN NUP205"/>
    <property type="match status" value="1"/>
</dbReference>
<evidence type="ECO:0000256" key="4">
    <source>
        <dbReference type="ARBA" id="ARBA00023242"/>
    </source>
</evidence>